<organism evidence="10 11">
    <name type="scientific">Rothia dentocariosa</name>
    <dbReference type="NCBI Taxonomy" id="2047"/>
    <lineage>
        <taxon>Bacteria</taxon>
        <taxon>Bacillati</taxon>
        <taxon>Actinomycetota</taxon>
        <taxon>Actinomycetes</taxon>
        <taxon>Micrococcales</taxon>
        <taxon>Micrococcaceae</taxon>
        <taxon>Rothia</taxon>
    </lineage>
</organism>
<dbReference type="GO" id="GO:0005886">
    <property type="term" value="C:plasma membrane"/>
    <property type="evidence" value="ECO:0007669"/>
    <property type="project" value="UniProtKB-SubCell"/>
</dbReference>
<keyword evidence="5 8" id="KW-0472">Membrane</keyword>
<feature type="region of interest" description="Disordered" evidence="7">
    <location>
        <begin position="696"/>
        <end position="742"/>
    </location>
</feature>
<feature type="compositionally biased region" description="Low complexity" evidence="7">
    <location>
        <begin position="711"/>
        <end position="722"/>
    </location>
</feature>
<evidence type="ECO:0000256" key="7">
    <source>
        <dbReference type="SAM" id="MobiDB-lite"/>
    </source>
</evidence>
<feature type="transmembrane region" description="Helical" evidence="8">
    <location>
        <begin position="27"/>
        <end position="49"/>
    </location>
</feature>
<feature type="transmembrane region" description="Helical" evidence="8">
    <location>
        <begin position="891"/>
        <end position="911"/>
    </location>
</feature>
<feature type="transmembrane region" description="Helical" evidence="8">
    <location>
        <begin position="849"/>
        <end position="871"/>
    </location>
</feature>
<evidence type="ECO:0000256" key="5">
    <source>
        <dbReference type="ARBA" id="ARBA00023136"/>
    </source>
</evidence>
<dbReference type="InterPro" id="IPR003838">
    <property type="entry name" value="ABC3_permease_C"/>
</dbReference>
<comment type="caution">
    <text evidence="10">The sequence shown here is derived from an EMBL/GenBank/DDBJ whole genome shotgun (WGS) entry which is preliminary data.</text>
</comment>
<feature type="transmembrane region" description="Helical" evidence="8">
    <location>
        <begin position="384"/>
        <end position="409"/>
    </location>
</feature>
<name>A0A2A8D511_9MICC</name>
<dbReference type="Pfam" id="PF02687">
    <property type="entry name" value="FtsX"/>
    <property type="match status" value="2"/>
</dbReference>
<evidence type="ECO:0000313" key="11">
    <source>
        <dbReference type="Proteomes" id="UP000219947"/>
    </source>
</evidence>
<evidence type="ECO:0000256" key="2">
    <source>
        <dbReference type="ARBA" id="ARBA00022475"/>
    </source>
</evidence>
<feature type="domain" description="ABC3 transporter permease C-terminal" evidence="9">
    <location>
        <begin position="299"/>
        <end position="413"/>
    </location>
</feature>
<evidence type="ECO:0000256" key="4">
    <source>
        <dbReference type="ARBA" id="ARBA00022989"/>
    </source>
</evidence>
<evidence type="ECO:0000256" key="6">
    <source>
        <dbReference type="ARBA" id="ARBA00038076"/>
    </source>
</evidence>
<dbReference type="PANTHER" id="PTHR30572:SF4">
    <property type="entry name" value="ABC TRANSPORTER PERMEASE YTRF"/>
    <property type="match status" value="1"/>
</dbReference>
<evidence type="ECO:0000256" key="1">
    <source>
        <dbReference type="ARBA" id="ARBA00004651"/>
    </source>
</evidence>
<dbReference type="EMBL" id="PDEV01000003">
    <property type="protein sequence ID" value="PEN15954.1"/>
    <property type="molecule type" value="Genomic_DNA"/>
</dbReference>
<protein>
    <submittedName>
        <fullName evidence="10">ABC transporter permease</fullName>
    </submittedName>
</protein>
<sequence>MSTMSKRTNTSLNTVARSNLRASKGKYVLTGIGIAVASFFIAAIIVLLGSLQGTIDAAIGDAFSEDDNVVLSAGANAPNNYTANHYLTPENLDTITNDPSVQRTWVIYDGQGKLGTGENSAKVRYTPAPTDTELFPFPIDGKLPGTDTELLISKEFAEKHNLHLGSTVTSPDVVAAITDPNTGATKEYTIAGIFDTGFSGSFSNDNVYIGGTSYQNAADEALKQLDPKSMEAAQLPHPSMTFVQFKGDDDAHARTELQKKLATGDQNTEPVAKSGGEYLQDLKEETSQFFAFIGVILGAFAALALLVSSFVISNTFAVLVGQRIRELALLRTLGAHGKSLVRMLLVEALVVGVVFSAIGAALVYPVAALVGVLFKDFMVSYNPLAFVVGVVVCTLVTVVASLAPARSALNISPISALGEGTAQAVKKPGIAGLILGLIAAVAGAAAVWQSLSLTSAPDAGAQQSSAGVLLVMVAALLLGVAVFLLLPWLLPPLIRVFGSVIRSQTGNLAVANALRSPKRTVSTGRAVLVGVLVVSAVLSGYSIMTASTAKSMERAYPVSATATYGTGGGTGAESLAKAHSVADKVQGIKNVESVAVAPAAGALEYTLTSKDGSQSMSNTASMVALSQEDFAKVIPAEGKYPTEDNTVLVPESLYNNAGFDDSTRLKARGPLGEIELKPIKSTSKIANLYVVNPATGAKLQNPDDPQPLTPQQPEEAGEQPQGSAAQEQRGASAAPGGMNPSAGAETMVLVHAKSPLTATENSALQDQLNKANDGNEFTGGLQQRSQLDQVLTIMLGITLGLLALAVVISVIGVANTMTLSVNERRRENAMLRALGLSRKQLRRMISAEAVLITLGAVVLGILGGVFIGSVSAKVVLAATDQKVEFVPDLPYLGLALILLVGLASALVASALPAARSARMSPVEGLGS</sequence>
<feature type="domain" description="ABC3 transporter permease C-terminal" evidence="9">
    <location>
        <begin position="801"/>
        <end position="921"/>
    </location>
</feature>
<feature type="transmembrane region" description="Helical" evidence="8">
    <location>
        <begin position="790"/>
        <end position="816"/>
    </location>
</feature>
<feature type="transmembrane region" description="Helical" evidence="8">
    <location>
        <begin position="289"/>
        <end position="319"/>
    </location>
</feature>
<keyword evidence="2" id="KW-1003">Cell membrane</keyword>
<comment type="subcellular location">
    <subcellularLocation>
        <location evidence="1">Cell membrane</location>
        <topology evidence="1">Multi-pass membrane protein</topology>
    </subcellularLocation>
</comment>
<dbReference type="AlphaFoldDB" id="A0A2A8D511"/>
<dbReference type="Proteomes" id="UP000219947">
    <property type="component" value="Unassembled WGS sequence"/>
</dbReference>
<keyword evidence="3 8" id="KW-0812">Transmembrane</keyword>
<evidence type="ECO:0000256" key="8">
    <source>
        <dbReference type="SAM" id="Phobius"/>
    </source>
</evidence>
<dbReference type="PANTHER" id="PTHR30572">
    <property type="entry name" value="MEMBRANE COMPONENT OF TRANSPORTER-RELATED"/>
    <property type="match status" value="1"/>
</dbReference>
<feature type="transmembrane region" description="Helical" evidence="8">
    <location>
        <begin position="468"/>
        <end position="490"/>
    </location>
</feature>
<reference evidence="10" key="1">
    <citation type="submission" date="2017-10" db="EMBL/GenBank/DDBJ databases">
        <title>Kefir isolates.</title>
        <authorList>
            <person name="Kim Y."/>
            <person name="Blasche S."/>
        </authorList>
    </citation>
    <scope>NUCLEOTIDE SEQUENCE [LARGE SCALE GENOMIC DNA]</scope>
    <source>
        <strain evidence="10">OG2-2</strain>
    </source>
</reference>
<accession>A0A2A8D511</accession>
<feature type="transmembrane region" description="Helical" evidence="8">
    <location>
        <begin position="526"/>
        <end position="544"/>
    </location>
</feature>
<evidence type="ECO:0000313" key="10">
    <source>
        <dbReference type="EMBL" id="PEN15954.1"/>
    </source>
</evidence>
<dbReference type="InterPro" id="IPR050250">
    <property type="entry name" value="Macrolide_Exporter_MacB"/>
</dbReference>
<dbReference type="RefSeq" id="WP_098042821.1">
    <property type="nucleotide sequence ID" value="NZ_PDEV01000003.1"/>
</dbReference>
<evidence type="ECO:0000259" key="9">
    <source>
        <dbReference type="Pfam" id="PF02687"/>
    </source>
</evidence>
<gene>
    <name evidence="10" type="ORF">CRM92_07605</name>
</gene>
<comment type="similarity">
    <text evidence="6">Belongs to the ABC-4 integral membrane protein family.</text>
</comment>
<dbReference type="GO" id="GO:0022857">
    <property type="term" value="F:transmembrane transporter activity"/>
    <property type="evidence" value="ECO:0007669"/>
    <property type="project" value="TreeGrafter"/>
</dbReference>
<feature type="transmembrane region" description="Helical" evidence="8">
    <location>
        <begin position="430"/>
        <end position="448"/>
    </location>
</feature>
<feature type="transmembrane region" description="Helical" evidence="8">
    <location>
        <begin position="340"/>
        <end position="364"/>
    </location>
</feature>
<keyword evidence="11" id="KW-1185">Reference proteome</keyword>
<evidence type="ECO:0000256" key="3">
    <source>
        <dbReference type="ARBA" id="ARBA00022692"/>
    </source>
</evidence>
<proteinExistence type="inferred from homology"/>
<keyword evidence="4 8" id="KW-1133">Transmembrane helix</keyword>